<evidence type="ECO:0000256" key="6">
    <source>
        <dbReference type="ARBA" id="ARBA00044804"/>
    </source>
</evidence>
<sequence length="316" mass="36314">MCTALSFNQFFGRNLDYEFSYGEQVAVTPRNYDFHFRHLDKHESHYALIGMAHVFEEYPLYYDAMNEKGLGMAGLNFVGNAKFYEVKEGKNNVAAFEFIPWILSQCASVKEARVVLENTNVCATPFNERFPVAELHYMISDENESIVVECMEDGMHVYDNPTHVLTNNPSLPMQLFRLNDYMYLSNKQPENNFGLDLTAYSRGFGAMGLPGDLSSGSRFVRVAYTRANATSDKNDLNQYFHIIGSVEQQKGLCEVEPGKYEYTIYTSCCDLRNGIYYYTTYNNHQISGVNMFNENLDSEVLISYPILEEEMIHMQN</sequence>
<dbReference type="AlphaFoldDB" id="A0A395WCM1"/>
<dbReference type="RefSeq" id="WP_003866251.1">
    <property type="nucleotide sequence ID" value="NZ_CABLCL010000132.1"/>
</dbReference>
<accession>A0A395WCM1</accession>
<comment type="caution">
    <text evidence="11">The sequence shown here is derived from an EMBL/GenBank/DDBJ whole genome shotgun (WGS) entry which is preliminary data.</text>
</comment>
<dbReference type="InterPro" id="IPR047711">
    <property type="entry name" value="CBAH"/>
</dbReference>
<dbReference type="GO" id="GO:0045302">
    <property type="term" value="F:choloylglycine hydrolase activity"/>
    <property type="evidence" value="ECO:0007669"/>
    <property type="project" value="UniProtKB-EC"/>
</dbReference>
<dbReference type="GO" id="GO:0006629">
    <property type="term" value="P:lipid metabolic process"/>
    <property type="evidence" value="ECO:0007669"/>
    <property type="project" value="UniProtKB-KW"/>
</dbReference>
<organism evidence="11 12">
    <name type="scientific">Holdemanella biformis</name>
    <dbReference type="NCBI Taxonomy" id="1735"/>
    <lineage>
        <taxon>Bacteria</taxon>
        <taxon>Bacillati</taxon>
        <taxon>Bacillota</taxon>
        <taxon>Erysipelotrichia</taxon>
        <taxon>Erysipelotrichales</taxon>
        <taxon>Erysipelotrichaceae</taxon>
        <taxon>Holdemanella</taxon>
    </lineage>
</organism>
<dbReference type="Pfam" id="PF02275">
    <property type="entry name" value="CBAH"/>
    <property type="match status" value="1"/>
</dbReference>
<keyword evidence="3 11" id="KW-0378">Hydrolase</keyword>
<dbReference type="EMBL" id="QRYQ01000008">
    <property type="protein sequence ID" value="RGU91906.1"/>
    <property type="molecule type" value="Genomic_DNA"/>
</dbReference>
<dbReference type="InterPro" id="IPR029055">
    <property type="entry name" value="Ntn_hydrolases_N"/>
</dbReference>
<dbReference type="CDD" id="cd00542">
    <property type="entry name" value="Ntn_PVA"/>
    <property type="match status" value="1"/>
</dbReference>
<evidence type="ECO:0000256" key="4">
    <source>
        <dbReference type="ARBA" id="ARBA00023098"/>
    </source>
</evidence>
<dbReference type="GeneID" id="66580405"/>
<evidence type="ECO:0000256" key="3">
    <source>
        <dbReference type="ARBA" id="ARBA00022801"/>
    </source>
</evidence>
<evidence type="ECO:0000256" key="2">
    <source>
        <dbReference type="ARBA" id="ARBA00006625"/>
    </source>
</evidence>
<evidence type="ECO:0000256" key="1">
    <source>
        <dbReference type="ARBA" id="ARBA00004860"/>
    </source>
</evidence>
<evidence type="ECO:0000256" key="5">
    <source>
        <dbReference type="ARBA" id="ARBA00044769"/>
    </source>
</evidence>
<dbReference type="InterPro" id="IPR029132">
    <property type="entry name" value="CBAH/NAAA_C"/>
</dbReference>
<protein>
    <recommendedName>
        <fullName evidence="5">choloylglycine hydrolase</fullName>
        <ecNumber evidence="5">3.5.1.24</ecNumber>
    </recommendedName>
    <alternativeName>
        <fullName evidence="6">Bile salt hydrolase</fullName>
    </alternativeName>
    <alternativeName>
        <fullName evidence="7">Choloylglycine hydrolase</fullName>
    </alternativeName>
</protein>
<gene>
    <name evidence="11" type="ORF">DWW32_05770</name>
</gene>
<name>A0A395WCM1_9FIRM</name>
<comment type="pathway">
    <text evidence="1">Lipid metabolism; bile acid biosynthesis.</text>
</comment>
<evidence type="ECO:0000259" key="10">
    <source>
        <dbReference type="Pfam" id="PF02275"/>
    </source>
</evidence>
<evidence type="ECO:0000256" key="7">
    <source>
        <dbReference type="ARBA" id="ARBA00044806"/>
    </source>
</evidence>
<dbReference type="PANTHER" id="PTHR35527:SF2">
    <property type="entry name" value="HYDROLASE"/>
    <property type="match status" value="1"/>
</dbReference>
<dbReference type="EC" id="3.5.1.24" evidence="5"/>
<feature type="domain" description="Choloylglycine hydrolase/NAAA C-terminal" evidence="10">
    <location>
        <begin position="2"/>
        <end position="304"/>
    </location>
</feature>
<dbReference type="Gene3D" id="3.60.60.10">
    <property type="entry name" value="Penicillin V Acylase, Chain A"/>
    <property type="match status" value="1"/>
</dbReference>
<evidence type="ECO:0000256" key="9">
    <source>
        <dbReference type="ARBA" id="ARBA00048897"/>
    </source>
</evidence>
<proteinExistence type="inferred from homology"/>
<evidence type="ECO:0000313" key="12">
    <source>
        <dbReference type="Proteomes" id="UP000265489"/>
    </source>
</evidence>
<dbReference type="Proteomes" id="UP000265489">
    <property type="component" value="Unassembled WGS sequence"/>
</dbReference>
<comment type="catalytic activity">
    <reaction evidence="8">
        <text>cholate + taurine = taurocholate + H2O</text>
        <dbReference type="Rhea" id="RHEA:47108"/>
        <dbReference type="ChEBI" id="CHEBI:15377"/>
        <dbReference type="ChEBI" id="CHEBI:29747"/>
        <dbReference type="ChEBI" id="CHEBI:36257"/>
        <dbReference type="ChEBI" id="CHEBI:507393"/>
    </reaction>
    <physiologicalReaction direction="right-to-left" evidence="8">
        <dbReference type="Rhea" id="RHEA:47110"/>
    </physiologicalReaction>
</comment>
<comment type="similarity">
    <text evidence="2">Belongs to the peptidase C59 family.</text>
</comment>
<evidence type="ECO:0000313" key="11">
    <source>
        <dbReference type="EMBL" id="RGU91906.1"/>
    </source>
</evidence>
<dbReference type="NCBIfam" id="NF038245">
    <property type="entry name" value="bile_salt_hydro"/>
    <property type="match status" value="1"/>
</dbReference>
<reference evidence="11 12" key="1">
    <citation type="submission" date="2018-08" db="EMBL/GenBank/DDBJ databases">
        <title>A genome reference for cultivated species of the human gut microbiota.</title>
        <authorList>
            <person name="Zou Y."/>
            <person name="Xue W."/>
            <person name="Luo G."/>
        </authorList>
    </citation>
    <scope>NUCLEOTIDE SEQUENCE [LARGE SCALE GENOMIC DNA]</scope>
    <source>
        <strain evidence="11 12">AF15-20</strain>
    </source>
</reference>
<comment type="catalytic activity">
    <reaction evidence="9">
        <text>taurodeoxycholate + H2O = deoxycholate + taurine</text>
        <dbReference type="Rhea" id="RHEA:47556"/>
        <dbReference type="ChEBI" id="CHEBI:15377"/>
        <dbReference type="ChEBI" id="CHEBI:23614"/>
        <dbReference type="ChEBI" id="CHEBI:36261"/>
        <dbReference type="ChEBI" id="CHEBI:507393"/>
    </reaction>
    <physiologicalReaction direction="left-to-right" evidence="9">
        <dbReference type="Rhea" id="RHEA:47557"/>
    </physiologicalReaction>
</comment>
<keyword evidence="4" id="KW-0443">Lipid metabolism</keyword>
<evidence type="ECO:0000256" key="8">
    <source>
        <dbReference type="ARBA" id="ARBA00047285"/>
    </source>
</evidence>
<dbReference type="PANTHER" id="PTHR35527">
    <property type="entry name" value="CHOLOYLGLYCINE HYDROLASE"/>
    <property type="match status" value="1"/>
</dbReference>
<dbReference type="InterPro" id="IPR052193">
    <property type="entry name" value="Peptidase_C59"/>
</dbReference>
<dbReference type="SUPFAM" id="SSF56235">
    <property type="entry name" value="N-terminal nucleophile aminohydrolases (Ntn hydrolases)"/>
    <property type="match status" value="1"/>
</dbReference>